<proteinExistence type="predicted"/>
<name>A0A7W0HQD7_9ACTN</name>
<gene>
    <name evidence="1" type="ORF">HNR30_002877</name>
</gene>
<accession>A0A7W0HQD7</accession>
<keyword evidence="2" id="KW-1185">Reference proteome</keyword>
<dbReference type="RefSeq" id="WP_181610322.1">
    <property type="nucleotide sequence ID" value="NZ_BAABAM010000002.1"/>
</dbReference>
<protein>
    <submittedName>
        <fullName evidence="1">Uncharacterized protein</fullName>
    </submittedName>
</protein>
<comment type="caution">
    <text evidence="1">The sequence shown here is derived from an EMBL/GenBank/DDBJ whole genome shotgun (WGS) entry which is preliminary data.</text>
</comment>
<dbReference type="AlphaFoldDB" id="A0A7W0HQD7"/>
<organism evidence="1 2">
    <name type="scientific">Nonomuraea soli</name>
    <dbReference type="NCBI Taxonomy" id="1032476"/>
    <lineage>
        <taxon>Bacteria</taxon>
        <taxon>Bacillati</taxon>
        <taxon>Actinomycetota</taxon>
        <taxon>Actinomycetes</taxon>
        <taxon>Streptosporangiales</taxon>
        <taxon>Streptosporangiaceae</taxon>
        <taxon>Nonomuraea</taxon>
    </lineage>
</organism>
<evidence type="ECO:0000313" key="1">
    <source>
        <dbReference type="EMBL" id="MBA2891536.1"/>
    </source>
</evidence>
<evidence type="ECO:0000313" key="2">
    <source>
        <dbReference type="Proteomes" id="UP000530928"/>
    </source>
</evidence>
<sequence length="224" mass="24469">MNEDTPGSLRARWRKRSMRAGWSMPGDWWVPAVEQAGEAVLRGHDVVRACLALGDARARAGVGIAEGMTDLAALYASLGLEPPFEALRSFAAGWTEATFAPMAELSCEDPLTGLVTVAYLRTRLAELYRGATAGRHRLVVAEPLRRGEELAERLAATFNLAEQLRSVFPGGQTLALLGSARVGALTPHSRSLSARVRLLHGMRVRVLRLPGRYEEALKMLRSLR</sequence>
<dbReference type="EMBL" id="JACDUR010000003">
    <property type="protein sequence ID" value="MBA2891536.1"/>
    <property type="molecule type" value="Genomic_DNA"/>
</dbReference>
<dbReference type="Proteomes" id="UP000530928">
    <property type="component" value="Unassembled WGS sequence"/>
</dbReference>
<reference evidence="1 2" key="1">
    <citation type="submission" date="2020-07" db="EMBL/GenBank/DDBJ databases">
        <title>Genomic Encyclopedia of Type Strains, Phase IV (KMG-IV): sequencing the most valuable type-strain genomes for metagenomic binning, comparative biology and taxonomic classification.</title>
        <authorList>
            <person name="Goeker M."/>
        </authorList>
    </citation>
    <scope>NUCLEOTIDE SEQUENCE [LARGE SCALE GENOMIC DNA]</scope>
    <source>
        <strain evidence="1 2">DSM 45533</strain>
    </source>
</reference>